<protein>
    <submittedName>
        <fullName evidence="3">Uncharacterized protein</fullName>
    </submittedName>
</protein>
<feature type="region of interest" description="Disordered" evidence="1">
    <location>
        <begin position="170"/>
        <end position="189"/>
    </location>
</feature>
<feature type="compositionally biased region" description="Polar residues" evidence="1">
    <location>
        <begin position="254"/>
        <end position="268"/>
    </location>
</feature>
<feature type="compositionally biased region" description="Polar residues" evidence="1">
    <location>
        <begin position="277"/>
        <end position="300"/>
    </location>
</feature>
<organism evidence="3 4">
    <name type="scientific">Orchesella dallaii</name>
    <dbReference type="NCBI Taxonomy" id="48710"/>
    <lineage>
        <taxon>Eukaryota</taxon>
        <taxon>Metazoa</taxon>
        <taxon>Ecdysozoa</taxon>
        <taxon>Arthropoda</taxon>
        <taxon>Hexapoda</taxon>
        <taxon>Collembola</taxon>
        <taxon>Entomobryomorpha</taxon>
        <taxon>Entomobryoidea</taxon>
        <taxon>Orchesellidae</taxon>
        <taxon>Orchesellinae</taxon>
        <taxon>Orchesella</taxon>
    </lineage>
</organism>
<evidence type="ECO:0000313" key="4">
    <source>
        <dbReference type="Proteomes" id="UP001642540"/>
    </source>
</evidence>
<dbReference type="Proteomes" id="UP001642540">
    <property type="component" value="Unassembled WGS sequence"/>
</dbReference>
<feature type="region of interest" description="Disordered" evidence="1">
    <location>
        <begin position="225"/>
        <end position="337"/>
    </location>
</feature>
<evidence type="ECO:0000256" key="2">
    <source>
        <dbReference type="SAM" id="SignalP"/>
    </source>
</evidence>
<accession>A0ABP1QFZ7</accession>
<comment type="caution">
    <text evidence="3">The sequence shown here is derived from an EMBL/GenBank/DDBJ whole genome shotgun (WGS) entry which is preliminary data.</text>
</comment>
<evidence type="ECO:0000313" key="3">
    <source>
        <dbReference type="EMBL" id="CAL8101657.1"/>
    </source>
</evidence>
<name>A0ABP1QFZ7_9HEXA</name>
<gene>
    <name evidence="3" type="ORF">ODALV1_LOCUS10914</name>
</gene>
<sequence length="368" mass="40423">MALHWWIHIFILLLIEWPSDGALVAGPETCSDEQLKKCADSAEPLYKDPELVVPDNSKSVNKVCSLWNELTSCIKSYTSRCMTRQQKSEFDKAFKDPIVSMSTLCQDQDYRKEYLHHAPCVKKISTQGTYCGNQYRYLIDLVSGGSANIKQICCARAKFRSCILQKTPDKCDARTTNSGSSAGRYKSSDGNSNVGFNATTLALSTLDKSLSIVAQQCSSLSTFRETECPGIDPSSTWRGTNKGPLVSPEFLDSAESSNGELTQSTHFQLDQPRPSKYGSQEGTMQTPPRATTIQGVQNGNEKPKTDKLSSGSQSGSARSNNNNPHKRGSEYDESGNNGASGNILGKQSGFYMVWSMGLIFSIKYFVDP</sequence>
<keyword evidence="2" id="KW-0732">Signal</keyword>
<evidence type="ECO:0000256" key="1">
    <source>
        <dbReference type="SAM" id="MobiDB-lite"/>
    </source>
</evidence>
<feature type="signal peptide" evidence="2">
    <location>
        <begin position="1"/>
        <end position="21"/>
    </location>
</feature>
<reference evidence="3 4" key="1">
    <citation type="submission" date="2024-08" db="EMBL/GenBank/DDBJ databases">
        <authorList>
            <person name="Cucini C."/>
            <person name="Frati F."/>
        </authorList>
    </citation>
    <scope>NUCLEOTIDE SEQUENCE [LARGE SCALE GENOMIC DNA]</scope>
</reference>
<feature type="chain" id="PRO_5045392217" evidence="2">
    <location>
        <begin position="22"/>
        <end position="368"/>
    </location>
</feature>
<feature type="compositionally biased region" description="Low complexity" evidence="1">
    <location>
        <begin position="309"/>
        <end position="323"/>
    </location>
</feature>
<dbReference type="PANTHER" id="PTHR33964">
    <property type="entry name" value="RE45066P-RELATED"/>
    <property type="match status" value="1"/>
</dbReference>
<keyword evidence="4" id="KW-1185">Reference proteome</keyword>
<dbReference type="PANTHER" id="PTHR33964:SF9">
    <property type="match status" value="1"/>
</dbReference>
<proteinExistence type="predicted"/>
<dbReference type="EMBL" id="CAXLJM020000033">
    <property type="protein sequence ID" value="CAL8101657.1"/>
    <property type="molecule type" value="Genomic_DNA"/>
</dbReference>